<evidence type="ECO:0000313" key="2">
    <source>
        <dbReference type="EMBL" id="KZT26658.1"/>
    </source>
</evidence>
<proteinExistence type="predicted"/>
<dbReference type="InParanoid" id="A0A165TH45"/>
<organism evidence="2 3">
    <name type="scientific">Neolentinus lepideus HHB14362 ss-1</name>
    <dbReference type="NCBI Taxonomy" id="1314782"/>
    <lineage>
        <taxon>Eukaryota</taxon>
        <taxon>Fungi</taxon>
        <taxon>Dikarya</taxon>
        <taxon>Basidiomycota</taxon>
        <taxon>Agaricomycotina</taxon>
        <taxon>Agaricomycetes</taxon>
        <taxon>Gloeophyllales</taxon>
        <taxon>Gloeophyllaceae</taxon>
        <taxon>Neolentinus</taxon>
    </lineage>
</organism>
<dbReference type="AlphaFoldDB" id="A0A165TH45"/>
<reference evidence="2 3" key="1">
    <citation type="journal article" date="2016" name="Mol. Biol. Evol.">
        <title>Comparative Genomics of Early-Diverging Mushroom-Forming Fungi Provides Insights into the Origins of Lignocellulose Decay Capabilities.</title>
        <authorList>
            <person name="Nagy L.G."/>
            <person name="Riley R."/>
            <person name="Tritt A."/>
            <person name="Adam C."/>
            <person name="Daum C."/>
            <person name="Floudas D."/>
            <person name="Sun H."/>
            <person name="Yadav J.S."/>
            <person name="Pangilinan J."/>
            <person name="Larsson K.H."/>
            <person name="Matsuura K."/>
            <person name="Barry K."/>
            <person name="Labutti K."/>
            <person name="Kuo R."/>
            <person name="Ohm R.A."/>
            <person name="Bhattacharya S.S."/>
            <person name="Shirouzu T."/>
            <person name="Yoshinaga Y."/>
            <person name="Martin F.M."/>
            <person name="Grigoriev I.V."/>
            <person name="Hibbett D.S."/>
        </authorList>
    </citation>
    <scope>NUCLEOTIDE SEQUENCE [LARGE SCALE GENOMIC DNA]</scope>
    <source>
        <strain evidence="2 3">HHB14362 ss-1</strain>
    </source>
</reference>
<evidence type="ECO:0000313" key="3">
    <source>
        <dbReference type="Proteomes" id="UP000076761"/>
    </source>
</evidence>
<sequence length="119" mass="13195">MLRFRCTISHLKLGCIKERLTLADEYGPNKYESSVAEWRSCYSVIGPTVTARKMSPYTAAAQGSIRLSYSANSRHIPPSLRIGPTAGVDQRYSCISRRSDGSYQSNHSCKTSPLIPAHE</sequence>
<protein>
    <submittedName>
        <fullName evidence="2">Uncharacterized protein</fullName>
    </submittedName>
</protein>
<accession>A0A165TH45</accession>
<dbReference type="EMBL" id="KV425565">
    <property type="protein sequence ID" value="KZT26658.1"/>
    <property type="molecule type" value="Genomic_DNA"/>
</dbReference>
<dbReference type="Proteomes" id="UP000076761">
    <property type="component" value="Unassembled WGS sequence"/>
</dbReference>
<gene>
    <name evidence="2" type="ORF">NEOLEDRAFT_198780</name>
</gene>
<evidence type="ECO:0000256" key="1">
    <source>
        <dbReference type="SAM" id="MobiDB-lite"/>
    </source>
</evidence>
<feature type="region of interest" description="Disordered" evidence="1">
    <location>
        <begin position="98"/>
        <end position="119"/>
    </location>
</feature>
<feature type="compositionally biased region" description="Polar residues" evidence="1">
    <location>
        <begin position="101"/>
        <end position="111"/>
    </location>
</feature>
<name>A0A165TH45_9AGAM</name>
<keyword evidence="3" id="KW-1185">Reference proteome</keyword>